<keyword evidence="3" id="KW-0808">Transferase</keyword>
<dbReference type="Pfam" id="PF00534">
    <property type="entry name" value="Glycos_transf_1"/>
    <property type="match status" value="1"/>
</dbReference>
<dbReference type="SUPFAM" id="SSF53756">
    <property type="entry name" value="UDP-Glycosyltransferase/glycogen phosphorylase"/>
    <property type="match status" value="1"/>
</dbReference>
<keyword evidence="6" id="KW-1185">Reference proteome</keyword>
<reference evidence="5" key="1">
    <citation type="submission" date="2022-10" db="EMBL/GenBank/DDBJ databases">
        <title>Hoeflea sp. J2-29, isolated from marine algae.</title>
        <authorList>
            <person name="Kristyanto S."/>
            <person name="Kim J.M."/>
            <person name="Jeon C.O."/>
        </authorList>
    </citation>
    <scope>NUCLEOTIDE SEQUENCE</scope>
    <source>
        <strain evidence="5">J2-29</strain>
    </source>
</reference>
<dbReference type="Gene3D" id="3.40.50.2000">
    <property type="entry name" value="Glycogen Phosphorylase B"/>
    <property type="match status" value="1"/>
</dbReference>
<comment type="caution">
    <text evidence="5">The sequence shown here is derived from an EMBL/GenBank/DDBJ whole genome shotgun (WGS) entry which is preliminary data.</text>
</comment>
<dbReference type="RefSeq" id="WP_267613974.1">
    <property type="nucleotide sequence ID" value="NZ_JAOVZQ010000001.1"/>
</dbReference>
<sequence>MTKLPAGSPGNPTGEAGRDGLFVLNLHRNFTGVSATAAAVTRQQVSGFNVRLVGGPLPGCPAPITLWQALRLSRSAPAGKHFHIWHVRRNSEMRAGIFARDILKLPVRLVFTSAAQRRHSLVPRWLISRMDAVIATTPEAAGFVPGVRAVVPHGVDIDRYHPADSRSEAWSANPYPGTAGIATIGRIRPEKGTDRFVAAMIAALPNLPGCTALVLGKAAPEHKAFLARLKELVAAAGLSERILFPGEVAPHDMPDLVRGLSLLVALPRYEGFGVTPLEAMASAVPFVASDTGWFSEFSGNGTAGVVIPDGDIQTAADEVIAIVSDPKRHAAMAEAARSRAVQAFSVAAEADAINAVYEDLWSKG</sequence>
<dbReference type="InterPro" id="IPR001296">
    <property type="entry name" value="Glyco_trans_1"/>
</dbReference>
<evidence type="ECO:0000256" key="1">
    <source>
        <dbReference type="ARBA" id="ARBA00009481"/>
    </source>
</evidence>
<dbReference type="CDD" id="cd03801">
    <property type="entry name" value="GT4_PimA-like"/>
    <property type="match status" value="1"/>
</dbReference>
<feature type="domain" description="Glycosyl transferase family 1" evidence="4">
    <location>
        <begin position="179"/>
        <end position="338"/>
    </location>
</feature>
<name>A0ABT3YJP7_9HYPH</name>
<evidence type="ECO:0000313" key="5">
    <source>
        <dbReference type="EMBL" id="MCY0096129.1"/>
    </source>
</evidence>
<gene>
    <name evidence="5" type="ORF">OEG82_19220</name>
</gene>
<evidence type="ECO:0000256" key="3">
    <source>
        <dbReference type="ARBA" id="ARBA00022679"/>
    </source>
</evidence>
<protein>
    <submittedName>
        <fullName evidence="5">Glycosyltransferase family 4 protein</fullName>
    </submittedName>
</protein>
<keyword evidence="2" id="KW-0328">Glycosyltransferase</keyword>
<dbReference type="Proteomes" id="UP001081283">
    <property type="component" value="Unassembled WGS sequence"/>
</dbReference>
<evidence type="ECO:0000259" key="4">
    <source>
        <dbReference type="Pfam" id="PF00534"/>
    </source>
</evidence>
<accession>A0ABT3YJP7</accession>
<comment type="similarity">
    <text evidence="1">Belongs to the glycosyltransferase group 1 family. Glycosyltransferase 4 subfamily.</text>
</comment>
<proteinExistence type="inferred from homology"/>
<evidence type="ECO:0000313" key="6">
    <source>
        <dbReference type="Proteomes" id="UP001081283"/>
    </source>
</evidence>
<organism evidence="5 6">
    <name type="scientific">Hoeflea ulvae</name>
    <dbReference type="NCBI Taxonomy" id="2983764"/>
    <lineage>
        <taxon>Bacteria</taxon>
        <taxon>Pseudomonadati</taxon>
        <taxon>Pseudomonadota</taxon>
        <taxon>Alphaproteobacteria</taxon>
        <taxon>Hyphomicrobiales</taxon>
        <taxon>Rhizobiaceae</taxon>
        <taxon>Hoeflea</taxon>
    </lineage>
</organism>
<evidence type="ECO:0000256" key="2">
    <source>
        <dbReference type="ARBA" id="ARBA00022676"/>
    </source>
</evidence>
<dbReference type="PANTHER" id="PTHR12526:SF640">
    <property type="entry name" value="COLANIC ACID BIOSYNTHESIS GLYCOSYLTRANSFERASE WCAL-RELATED"/>
    <property type="match status" value="1"/>
</dbReference>
<dbReference type="PANTHER" id="PTHR12526">
    <property type="entry name" value="GLYCOSYLTRANSFERASE"/>
    <property type="match status" value="1"/>
</dbReference>
<dbReference type="EMBL" id="JAOVZQ010000001">
    <property type="protein sequence ID" value="MCY0096129.1"/>
    <property type="molecule type" value="Genomic_DNA"/>
</dbReference>